<organism evidence="4 5">
    <name type="scientific">Rhodotorula taiwanensis</name>
    <dbReference type="NCBI Taxonomy" id="741276"/>
    <lineage>
        <taxon>Eukaryota</taxon>
        <taxon>Fungi</taxon>
        <taxon>Dikarya</taxon>
        <taxon>Basidiomycota</taxon>
        <taxon>Pucciniomycotina</taxon>
        <taxon>Microbotryomycetes</taxon>
        <taxon>Sporidiobolales</taxon>
        <taxon>Sporidiobolaceae</taxon>
        <taxon>Rhodotorula</taxon>
    </lineage>
</organism>
<accession>A0A2S5BI99</accession>
<feature type="transmembrane region" description="Helical" evidence="2">
    <location>
        <begin position="37"/>
        <end position="61"/>
    </location>
</feature>
<gene>
    <name evidence="4" type="ORF">BMF94_0674</name>
</gene>
<comment type="caution">
    <text evidence="4">The sequence shown here is derived from an EMBL/GenBank/DDBJ whole genome shotgun (WGS) entry which is preliminary data.</text>
</comment>
<reference evidence="4 5" key="1">
    <citation type="journal article" date="2018" name="Front. Microbiol.">
        <title>Prospects for Fungal Bioremediation of Acidic Radioactive Waste Sites: Characterization and Genome Sequence of Rhodotorula taiwanensis MD1149.</title>
        <authorList>
            <person name="Tkavc R."/>
            <person name="Matrosova V.Y."/>
            <person name="Grichenko O.E."/>
            <person name="Gostincar C."/>
            <person name="Volpe R.P."/>
            <person name="Klimenkova P."/>
            <person name="Gaidamakova E.K."/>
            <person name="Zhou C.E."/>
            <person name="Stewart B.J."/>
            <person name="Lyman M.G."/>
            <person name="Malfatti S.A."/>
            <person name="Rubinfeld B."/>
            <person name="Courtot M."/>
            <person name="Singh J."/>
            <person name="Dalgard C.L."/>
            <person name="Hamilton T."/>
            <person name="Frey K.G."/>
            <person name="Gunde-Cimerman N."/>
            <person name="Dugan L."/>
            <person name="Daly M.J."/>
        </authorList>
    </citation>
    <scope>NUCLEOTIDE SEQUENCE [LARGE SCALE GENOMIC DNA]</scope>
    <source>
        <strain evidence="4 5">MD1149</strain>
    </source>
</reference>
<dbReference type="EMBL" id="PJQD01000005">
    <property type="protein sequence ID" value="POY76473.1"/>
    <property type="molecule type" value="Genomic_DNA"/>
</dbReference>
<feature type="transmembrane region" description="Helical" evidence="2">
    <location>
        <begin position="501"/>
        <end position="522"/>
    </location>
</feature>
<feature type="transmembrane region" description="Helical" evidence="2">
    <location>
        <begin position="212"/>
        <end position="235"/>
    </location>
</feature>
<feature type="signal peptide" evidence="3">
    <location>
        <begin position="1"/>
        <end position="24"/>
    </location>
</feature>
<feature type="region of interest" description="Disordered" evidence="1">
    <location>
        <begin position="85"/>
        <end position="110"/>
    </location>
</feature>
<feature type="transmembrane region" description="Helical" evidence="2">
    <location>
        <begin position="149"/>
        <end position="169"/>
    </location>
</feature>
<feature type="chain" id="PRO_5015403887" description="EamA domain-containing protein" evidence="3">
    <location>
        <begin position="25"/>
        <end position="568"/>
    </location>
</feature>
<keyword evidence="5" id="KW-1185">Reference proteome</keyword>
<dbReference type="Proteomes" id="UP000237144">
    <property type="component" value="Unassembled WGS sequence"/>
</dbReference>
<dbReference type="PANTHER" id="PTHR19346">
    <property type="entry name" value="SUGAR PHOSPHATE TRANSPORTER DOMAIN-CONTAINING PROTEIN"/>
    <property type="match status" value="1"/>
</dbReference>
<dbReference type="STRING" id="741276.A0A2S5BI99"/>
<sequence length="568" mass="60629">MRTRNAACLLAVVLVAYTLQTELASYVQHGLGYKKPYFLFYLTHSSYLLLFPLHLAVLAILPASATSTRIPTLLAELASTLEEKFQPPARSGSSSSTSSKGGSHNAASLRIPSSPKLYQHVEHRSVFGWCQAVKQALLVRVRAPWIDYLAKRVLLLTVLISAPALSWYGAVPLTSMTDITAIYNVFAFWAYLLSLYYLPAPAHLRVSSVLRILNFVAVLLAVSGVFVIAYGDAIAGGHEEEGKGDSGGYDSQYRLLGNGLALFGSVAYAGYEVWYKLHVRSRFFMRRAPLRSNFRAPRTDEPDISLPEPPDETPLQDLGGHTYEPAPSDDPDAGGLSAFPGIETETSSLLRAPSPSTNGLSSDPATPAPIPVESARRASPSFASHGIEARSRAPPPSQIVTPTLLLLYSNAITSLIGLCTLGLLWIPIPLLHWVGWEDFEVPPAGAGLAMVGIVLGGIVFNGGFMVLLSLWGPVTASVANLLTLLLVSLCDALFVPSAPPMTTSTLAGGGMIVCAFAVLIVAEMKGEGTAAAATTGTDAEEVGGGARSRIDGRKGLERISEEEVEVRR</sequence>
<keyword evidence="2" id="KW-0472">Membrane</keyword>
<keyword evidence="2" id="KW-0812">Transmembrane</keyword>
<protein>
    <recommendedName>
        <fullName evidence="6">EamA domain-containing protein</fullName>
    </recommendedName>
</protein>
<keyword evidence="3" id="KW-0732">Signal</keyword>
<evidence type="ECO:0008006" key="6">
    <source>
        <dbReference type="Google" id="ProtNLM"/>
    </source>
</evidence>
<feature type="transmembrane region" description="Helical" evidence="2">
    <location>
        <begin position="478"/>
        <end position="495"/>
    </location>
</feature>
<feature type="compositionally biased region" description="Polar residues" evidence="1">
    <location>
        <begin position="344"/>
        <end position="364"/>
    </location>
</feature>
<proteinExistence type="predicted"/>
<dbReference type="InterPro" id="IPR026505">
    <property type="entry name" value="Solute_c_fam_35_mem_F3/F4"/>
</dbReference>
<feature type="transmembrane region" description="Helical" evidence="2">
    <location>
        <begin position="405"/>
        <end position="428"/>
    </location>
</feature>
<dbReference type="PANTHER" id="PTHR19346:SF4">
    <property type="entry name" value="SUGAR PHOSPHATE TRANSPORTER DOMAIN-CONTAINING PROTEIN"/>
    <property type="match status" value="1"/>
</dbReference>
<evidence type="ECO:0000256" key="2">
    <source>
        <dbReference type="SAM" id="Phobius"/>
    </source>
</evidence>
<dbReference type="AlphaFoldDB" id="A0A2S5BI99"/>
<feature type="transmembrane region" description="Helical" evidence="2">
    <location>
        <begin position="448"/>
        <end position="471"/>
    </location>
</feature>
<evidence type="ECO:0000256" key="1">
    <source>
        <dbReference type="SAM" id="MobiDB-lite"/>
    </source>
</evidence>
<evidence type="ECO:0000256" key="3">
    <source>
        <dbReference type="SAM" id="SignalP"/>
    </source>
</evidence>
<evidence type="ECO:0000313" key="5">
    <source>
        <dbReference type="Proteomes" id="UP000237144"/>
    </source>
</evidence>
<keyword evidence="2" id="KW-1133">Transmembrane helix</keyword>
<feature type="region of interest" description="Disordered" evidence="1">
    <location>
        <begin position="532"/>
        <end position="554"/>
    </location>
</feature>
<evidence type="ECO:0000313" key="4">
    <source>
        <dbReference type="EMBL" id="POY76473.1"/>
    </source>
</evidence>
<name>A0A2S5BI99_9BASI</name>
<feature type="compositionally biased region" description="Low complexity" evidence="1">
    <location>
        <begin position="91"/>
        <end position="103"/>
    </location>
</feature>
<feature type="transmembrane region" description="Helical" evidence="2">
    <location>
        <begin position="255"/>
        <end position="277"/>
    </location>
</feature>
<feature type="transmembrane region" description="Helical" evidence="2">
    <location>
        <begin position="181"/>
        <end position="200"/>
    </location>
</feature>
<dbReference type="OrthoDB" id="10062838at2759"/>
<feature type="region of interest" description="Disordered" evidence="1">
    <location>
        <begin position="295"/>
        <end position="375"/>
    </location>
</feature>